<proteinExistence type="predicted"/>
<dbReference type="HOGENOM" id="CLU_2363186_0_0_1"/>
<dbReference type="EnsemblPlants" id="ORGLA05G0171800.1">
    <property type="protein sequence ID" value="ORGLA05G0171800.1"/>
    <property type="gene ID" value="ORGLA05G0171800"/>
</dbReference>
<name>I1PWH0_ORYGL</name>
<accession>I1PWH0</accession>
<protein>
    <submittedName>
        <fullName evidence="1">Uncharacterized protein</fullName>
    </submittedName>
</protein>
<reference evidence="1" key="1">
    <citation type="submission" date="2015-06" db="UniProtKB">
        <authorList>
            <consortium name="EnsemblPlants"/>
        </authorList>
    </citation>
    <scope>IDENTIFICATION</scope>
</reference>
<reference evidence="1 2" key="2">
    <citation type="submission" date="2018-04" db="EMBL/GenBank/DDBJ databases">
        <title>OglaRS2 (Oryza glaberrima Reference Sequence Version 2).</title>
        <authorList>
            <person name="Zhang J."/>
            <person name="Kudrna D."/>
            <person name="Lee S."/>
            <person name="Talag J."/>
            <person name="Rajasekar S."/>
            <person name="Wing R.A."/>
        </authorList>
    </citation>
    <scope>NUCLEOTIDE SEQUENCE [LARGE SCALE GENOMIC DNA]</scope>
    <source>
        <strain evidence="1 2">cv. IRGC 96717</strain>
    </source>
</reference>
<sequence length="96" mass="10295">MGAILLPKGVLLSLTNAEELSSGQGMNTAMLATAKLRGTLFVLRRKKGGAGIKNLEVQNNDGDSASWIDCFQTERVYSAFSGDKIEWTVGPVAHLQ</sequence>
<organism evidence="1 2">
    <name type="scientific">Oryza glaberrima</name>
    <name type="common">African rice</name>
    <dbReference type="NCBI Taxonomy" id="4538"/>
    <lineage>
        <taxon>Eukaryota</taxon>
        <taxon>Viridiplantae</taxon>
        <taxon>Streptophyta</taxon>
        <taxon>Embryophyta</taxon>
        <taxon>Tracheophyta</taxon>
        <taxon>Spermatophyta</taxon>
        <taxon>Magnoliopsida</taxon>
        <taxon>Liliopsida</taxon>
        <taxon>Poales</taxon>
        <taxon>Poaceae</taxon>
        <taxon>BOP clade</taxon>
        <taxon>Oryzoideae</taxon>
        <taxon>Oryzeae</taxon>
        <taxon>Oryzinae</taxon>
        <taxon>Oryza</taxon>
    </lineage>
</organism>
<evidence type="ECO:0000313" key="1">
    <source>
        <dbReference type="EnsemblPlants" id="ORGLA05G0171800.1"/>
    </source>
</evidence>
<dbReference type="Proteomes" id="UP000007306">
    <property type="component" value="Chromosome 5"/>
</dbReference>
<keyword evidence="2" id="KW-1185">Reference proteome</keyword>
<dbReference type="Gramene" id="ORGLA05G0171800.1">
    <property type="protein sequence ID" value="ORGLA05G0171800.1"/>
    <property type="gene ID" value="ORGLA05G0171800"/>
</dbReference>
<evidence type="ECO:0000313" key="2">
    <source>
        <dbReference type="Proteomes" id="UP000007306"/>
    </source>
</evidence>
<dbReference type="AlphaFoldDB" id="I1PWH0"/>